<evidence type="ECO:0000256" key="2">
    <source>
        <dbReference type="ARBA" id="ARBA00008608"/>
    </source>
</evidence>
<evidence type="ECO:0000256" key="10">
    <source>
        <dbReference type="ARBA" id="ARBA00022962"/>
    </source>
</evidence>
<dbReference type="PANTHER" id="PTHR10099:SF1">
    <property type="entry name" value="PHOSPHORIBOSYLFORMYLGLYCINAMIDINE SYNTHASE"/>
    <property type="match status" value="1"/>
</dbReference>
<keyword evidence="17" id="KW-1185">Reference proteome</keyword>
<evidence type="ECO:0000259" key="16">
    <source>
        <dbReference type="Pfam" id="PF22689"/>
    </source>
</evidence>
<dbReference type="InterPro" id="IPR036921">
    <property type="entry name" value="PurM-like_N_sf"/>
</dbReference>
<dbReference type="Pfam" id="PF18076">
    <property type="entry name" value="FGAR-AT_N"/>
    <property type="match status" value="1"/>
</dbReference>
<dbReference type="SUPFAM" id="SSF56042">
    <property type="entry name" value="PurM C-terminal domain-like"/>
    <property type="match status" value="2"/>
</dbReference>
<feature type="domain" description="PurM-like C-terminal" evidence="13">
    <location>
        <begin position="449"/>
        <end position="604"/>
    </location>
</feature>
<feature type="domain" description="Phosphoribosylformylglycinamidine synthase N-terminal" evidence="15">
    <location>
        <begin position="40"/>
        <end position="156"/>
    </location>
</feature>
<comment type="similarity">
    <text evidence="2">In the N-terminal section; belongs to the FGAMS family.</text>
</comment>
<keyword evidence="9" id="KW-0460">Magnesium</keyword>
<dbReference type="InterPro" id="IPR040707">
    <property type="entry name" value="FGAR-AT_N"/>
</dbReference>
<dbReference type="PROSITE" id="PS51273">
    <property type="entry name" value="GATASE_TYPE_1"/>
    <property type="match status" value="1"/>
</dbReference>
<keyword evidence="6" id="KW-0547">Nucleotide-binding</keyword>
<dbReference type="SMART" id="SM01211">
    <property type="entry name" value="GATase_5"/>
    <property type="match status" value="1"/>
</dbReference>
<dbReference type="CDD" id="cd02203">
    <property type="entry name" value="PurL_repeat1"/>
    <property type="match status" value="1"/>
</dbReference>
<dbReference type="RefSeq" id="XP_065649488.1">
    <property type="nucleotide sequence ID" value="XM_065793416.1"/>
</dbReference>
<evidence type="ECO:0000256" key="6">
    <source>
        <dbReference type="ARBA" id="ARBA00022741"/>
    </source>
</evidence>
<dbReference type="NCBIfam" id="TIGR01735">
    <property type="entry name" value="FGAM_synt"/>
    <property type="match status" value="1"/>
</dbReference>
<dbReference type="SUPFAM" id="SSF52317">
    <property type="entry name" value="Class I glutamine amidotransferase-like"/>
    <property type="match status" value="1"/>
</dbReference>
<dbReference type="InterPro" id="IPR010918">
    <property type="entry name" value="PurM-like_C_dom"/>
</dbReference>
<protein>
    <recommendedName>
        <fullName evidence="3">phosphoribosylformylglycinamidine synthase</fullName>
        <ecNumber evidence="3">6.3.5.3</ecNumber>
    </recommendedName>
    <alternativeName>
        <fullName evidence="12">Formylglycinamide ribonucleotide amidotransferase</fullName>
    </alternativeName>
    <alternativeName>
        <fullName evidence="11">Formylglycinamide ribotide amidotransferase</fullName>
    </alternativeName>
</protein>
<dbReference type="InterPro" id="IPR055181">
    <property type="entry name" value="FGAR-AT_PurM_N-like"/>
</dbReference>
<feature type="domain" description="PurM-like C-terminal" evidence="13">
    <location>
        <begin position="856"/>
        <end position="988"/>
    </location>
</feature>
<evidence type="ECO:0000256" key="3">
    <source>
        <dbReference type="ARBA" id="ARBA00012747"/>
    </source>
</evidence>
<evidence type="ECO:0000259" key="14">
    <source>
        <dbReference type="Pfam" id="PF18072"/>
    </source>
</evidence>
<keyword evidence="10" id="KW-0315">Glutamine amidotransferase</keyword>
<accession>A0ABM4BKA3</accession>
<gene>
    <name evidence="18" type="primary">LOC101236008</name>
</gene>
<name>A0ABM4BKA3_HYDVU</name>
<evidence type="ECO:0000259" key="13">
    <source>
        <dbReference type="Pfam" id="PF02769"/>
    </source>
</evidence>
<dbReference type="Gene3D" id="1.10.8.750">
    <property type="entry name" value="Phosphoribosylformylglycinamidine synthase, linker domain"/>
    <property type="match status" value="1"/>
</dbReference>
<dbReference type="Gene3D" id="3.40.50.880">
    <property type="match status" value="1"/>
</dbReference>
<evidence type="ECO:0000313" key="17">
    <source>
        <dbReference type="Proteomes" id="UP001652625"/>
    </source>
</evidence>
<dbReference type="InterPro" id="IPR029062">
    <property type="entry name" value="Class_I_gatase-like"/>
</dbReference>
<dbReference type="Proteomes" id="UP001652625">
    <property type="component" value="Chromosome 03"/>
</dbReference>
<evidence type="ECO:0000256" key="7">
    <source>
        <dbReference type="ARBA" id="ARBA00022755"/>
    </source>
</evidence>
<feature type="domain" description="Phosphoribosylformylglycinamidine synthase linker" evidence="14">
    <location>
        <begin position="187"/>
        <end position="236"/>
    </location>
</feature>
<dbReference type="InterPro" id="IPR041609">
    <property type="entry name" value="PurL_linker"/>
</dbReference>
<dbReference type="InterPro" id="IPR010073">
    <property type="entry name" value="PurL_large"/>
</dbReference>
<dbReference type="Pfam" id="PF18072">
    <property type="entry name" value="FGAR-AT_linker"/>
    <property type="match status" value="1"/>
</dbReference>
<feature type="domain" description="FGAR-AT PurM N-terminal-like" evidence="16">
    <location>
        <begin position="671"/>
        <end position="825"/>
    </location>
</feature>
<dbReference type="NCBIfam" id="NF003672">
    <property type="entry name" value="PRK05297.1"/>
    <property type="match status" value="1"/>
</dbReference>
<evidence type="ECO:0000256" key="8">
    <source>
        <dbReference type="ARBA" id="ARBA00022840"/>
    </source>
</evidence>
<dbReference type="Gene3D" id="3.90.650.10">
    <property type="entry name" value="PurM-like C-terminal domain"/>
    <property type="match status" value="2"/>
</dbReference>
<organism evidence="17 18">
    <name type="scientific">Hydra vulgaris</name>
    <name type="common">Hydra</name>
    <name type="synonym">Hydra attenuata</name>
    <dbReference type="NCBI Taxonomy" id="6087"/>
    <lineage>
        <taxon>Eukaryota</taxon>
        <taxon>Metazoa</taxon>
        <taxon>Cnidaria</taxon>
        <taxon>Hydrozoa</taxon>
        <taxon>Hydroidolina</taxon>
        <taxon>Anthoathecata</taxon>
        <taxon>Aplanulata</taxon>
        <taxon>Hydridae</taxon>
        <taxon>Hydra</taxon>
    </lineage>
</organism>
<dbReference type="Pfam" id="PF22689">
    <property type="entry name" value="FGAR-AT_PurM_N-like"/>
    <property type="match status" value="1"/>
</dbReference>
<keyword evidence="5" id="KW-0479">Metal-binding</keyword>
<dbReference type="SUPFAM" id="SSF109736">
    <property type="entry name" value="FGAM synthase PurL, linker domain"/>
    <property type="match status" value="1"/>
</dbReference>
<evidence type="ECO:0000256" key="5">
    <source>
        <dbReference type="ARBA" id="ARBA00022723"/>
    </source>
</evidence>
<dbReference type="HAMAP" id="MF_00419">
    <property type="entry name" value="PurL_1"/>
    <property type="match status" value="1"/>
</dbReference>
<dbReference type="InterPro" id="IPR036676">
    <property type="entry name" value="PurM-like_C_sf"/>
</dbReference>
<dbReference type="CDD" id="cd02204">
    <property type="entry name" value="PurL_repeat2"/>
    <property type="match status" value="1"/>
</dbReference>
<reference evidence="18" key="1">
    <citation type="submission" date="2025-08" db="UniProtKB">
        <authorList>
            <consortium name="RefSeq"/>
        </authorList>
    </citation>
    <scope>IDENTIFICATION</scope>
</reference>
<dbReference type="PANTHER" id="PTHR10099">
    <property type="entry name" value="PHOSPHORIBOSYLFORMYLGLYCINAMIDINE SYNTHASE"/>
    <property type="match status" value="1"/>
</dbReference>
<dbReference type="CDD" id="cd01740">
    <property type="entry name" value="GATase1_FGAR_AT"/>
    <property type="match status" value="1"/>
</dbReference>
<sequence length="1325" mass="146972">MEVLHLFKSPGLNESFSQLLVKKIEQSLPYFKFNIKTEVCFNIGYTRDIECNELIQLKWLLANSFEEDNVSDSSNLLIQNGFFIEVGPRLNFATPFSTNAVSICHSIGLNNINRIEMSRCYVFEMNCSNKESLSTLEFNKIKNIVENFLYDKMTEMPYISKLKSFTVNEKPNEVYDIDILGKGKAALETANVDLGLAFDEWDLNYYTQLFQEKVCRNPTNVECFDLGQSNSEHSRHWFFKGKIIIDGKEKEKCLMDMVCGTQLFSNNNNVIKFSDNSSAIDGFVVRVLVPKSSFEVSEYVEKEKLRHIIFTAETHNFPTGIAPFPGATTGTGGRIRDVQATGRGAHVIAGTAGYCFGNLKIPGYELPWENDYKYPTNFALPLQICIEASSGASDYGNKFGEPLIAGFARSFAMDLYEGERYEWIKPIMFSGGIGSIESNHVIKSKASIGMQVVKVGGPVYRIGVGGGAASSIHVQGDNSLQLDFNAVQRGDPEMEQKMNRVIRSCIEMDENNPIKSIHDQGAGGNGNVLKEICDPAGAIIRAKDFELGDPTLSLMEIWGAEYQESNALLIESKDISILKKIAQREKVSVCVVGEITGDGRVVLQSNEETLNKNTIQKDPFNLPLDIVLGKMPQKVFEVTSIEKMLSPLILPEGLDLLSALERVLRLPSVASKRYLTNKVDRSVTGLIAQQQCVGPLHTPLADVAIIALSHFGVVGAATSIGEQPVKMFIDSKKGARLTVAEAFTNLVFAKISDIKDIKCSANWMWPAKLPGEGSRIYEACEAMCDMLSSLGVAVDGGKDSLSMAARVESKVVKAPGALVVSLYAPCPDVRKKVTPDLKVSGNEILFLKMNEISKWRVGGSALAQVFGQIGNDSPDISDFQMFSQAFIVTQTLIGQGLIVSGHDISDGGLITSLLEMAFAGDLTFNVELESIMTMTSKEKLLDVLFAEEPSLLLEVQSNHASDVIHFYKSVNIECVKIGHVTSCKNVVISLSGNEVLNHDMRNLRNIWEATSFQLERLQSNPFCVEEEERTLKLRHTPCYSLSFNPDEYFTINEQKKPNVAILREEGSNGDREMASAFHMAGFNVYDVTMQELCDGRITLDIFKGIVFVGGFSYADVFGSAKGWASILKFNDRAKHELEVFRKRSDTFSLGVCNGCQLMALLGWVGKINTDENAFPEQGVCFTTNSSGRFESRFVNVKIVKSSSLMLAGMEGSLLGIWVSHGEGRLSCLNDNIFHSNNKNNIPILYADDDGFATTKYPYNPNGSPNGIAAICSSDGRHLAMMPHPERCTVMWQWPWAPQQWYGFNKSPWLRMFYNAYDWCVSNKNI</sequence>
<evidence type="ECO:0000259" key="15">
    <source>
        <dbReference type="Pfam" id="PF18076"/>
    </source>
</evidence>
<dbReference type="EC" id="6.3.5.3" evidence="3"/>
<dbReference type="Pfam" id="PF02769">
    <property type="entry name" value="AIRS_C"/>
    <property type="match status" value="2"/>
</dbReference>
<evidence type="ECO:0000256" key="12">
    <source>
        <dbReference type="ARBA" id="ARBA00032632"/>
    </source>
</evidence>
<keyword evidence="4" id="KW-0436">Ligase</keyword>
<dbReference type="InterPro" id="IPR036604">
    <property type="entry name" value="PurS-like_sf"/>
</dbReference>
<evidence type="ECO:0000313" key="18">
    <source>
        <dbReference type="RefSeq" id="XP_065649488.1"/>
    </source>
</evidence>
<proteinExistence type="inferred from homology"/>
<keyword evidence="7" id="KW-0658">Purine biosynthesis</keyword>
<dbReference type="SUPFAM" id="SSF82697">
    <property type="entry name" value="PurS-like"/>
    <property type="match status" value="1"/>
</dbReference>
<dbReference type="Pfam" id="PF13507">
    <property type="entry name" value="GATase_5"/>
    <property type="match status" value="1"/>
</dbReference>
<dbReference type="GeneID" id="101236008"/>
<dbReference type="SUPFAM" id="SSF55326">
    <property type="entry name" value="PurM N-terminal domain-like"/>
    <property type="match status" value="2"/>
</dbReference>
<evidence type="ECO:0000256" key="1">
    <source>
        <dbReference type="ARBA" id="ARBA00004920"/>
    </source>
</evidence>
<comment type="pathway">
    <text evidence="1">Purine metabolism; IMP biosynthesis via de novo pathway; 5-amino-1-(5-phospho-D-ribosyl)imidazole from N(2)-formyl-N(1)-(5-phospho-D-ribosyl)glycinamide: step 1/2.</text>
</comment>
<evidence type="ECO:0000256" key="9">
    <source>
        <dbReference type="ARBA" id="ARBA00022842"/>
    </source>
</evidence>
<evidence type="ECO:0000256" key="4">
    <source>
        <dbReference type="ARBA" id="ARBA00022598"/>
    </source>
</evidence>
<dbReference type="Gene3D" id="3.30.1330.10">
    <property type="entry name" value="PurM-like, N-terminal domain"/>
    <property type="match status" value="2"/>
</dbReference>
<evidence type="ECO:0000256" key="11">
    <source>
        <dbReference type="ARBA" id="ARBA00029823"/>
    </source>
</evidence>
<keyword evidence="8" id="KW-0067">ATP-binding</keyword>